<evidence type="ECO:0000256" key="6">
    <source>
        <dbReference type="ARBA" id="ARBA00022786"/>
    </source>
</evidence>
<organism evidence="10 11">
    <name type="scientific">Rhodotorula mucilaginosa</name>
    <name type="common">Yeast</name>
    <name type="synonym">Rhodotorula rubra</name>
    <dbReference type="NCBI Taxonomy" id="5537"/>
    <lineage>
        <taxon>Eukaryota</taxon>
        <taxon>Fungi</taxon>
        <taxon>Dikarya</taxon>
        <taxon>Basidiomycota</taxon>
        <taxon>Pucciniomycotina</taxon>
        <taxon>Microbotryomycetes</taxon>
        <taxon>Sporidiobolales</taxon>
        <taxon>Sporidiobolaceae</taxon>
        <taxon>Rhodotorula</taxon>
    </lineage>
</organism>
<keyword evidence="5" id="KW-0863">Zinc-finger</keyword>
<dbReference type="PANTHER" id="PTHR22770:SF47">
    <property type="entry name" value="E3 UBIQUITIN-PROTEIN LIGASE RNF216"/>
    <property type="match status" value="1"/>
</dbReference>
<dbReference type="InterPro" id="IPR002867">
    <property type="entry name" value="IBR_dom"/>
</dbReference>
<feature type="compositionally biased region" description="Gly residues" evidence="8">
    <location>
        <begin position="499"/>
        <end position="508"/>
    </location>
</feature>
<dbReference type="Pfam" id="PF26191">
    <property type="entry name" value="RING-HC_RBR_RNF216"/>
    <property type="match status" value="1"/>
</dbReference>
<accession>A0A9P7B964</accession>
<feature type="compositionally biased region" description="Low complexity" evidence="8">
    <location>
        <begin position="1"/>
        <end position="17"/>
    </location>
</feature>
<sequence length="564" mass="60524">MSSSTWSETGSKSGSPLSSPPPPPPLFRPSDSRSPTPGGADQQHGSQTMQASSTKSPSTIIECILPKPGSYRRAVYDSVIADFPDVSPPYLLHRMNVHRDDAVKVIDELFGGGYPLAQGGFQVRVDPPAEGGAKDEDSSQPGLKHHVECQCCLEEVPLSQVGHCDAGHAFCSSCLSKRVSDAIASKKPELTCFAIGTVCAASFPPVELKRAVPRPLLDKLDDLQLQVDLDQADLADLEKCPFCPFAAIVDEDTVRFACQACKAVSCRRCHHKEHGFEPCPVLPLTEGDVLHQIEEAMSEAIIRKCPSCGVACTKIEGCNKMTCGPCGTHFCYVCGERTERSAHWNESASGDIRCPANDDSEKRSFDEAQKARKRKIAELESYGITVPECAKSSKFGPSAPKRTKLEEEALYRNGRHVFRSQESSFEHSQDRDLLRGGHAPRGSTSRAFPPALPAGVPTSNAPPPPPWFTFRDFGMMPPLPQYGYAAAGSGIFGGGAPGGGASGSGSWTGGKRRAEVGGVASSAGDATESEPPTPPPEPEEVRRQKTLMAALKRRQDKPPSRKEA</sequence>
<keyword evidence="2" id="KW-0808">Transferase</keyword>
<keyword evidence="4" id="KW-0677">Repeat</keyword>
<comment type="pathway">
    <text evidence="1">Protein modification; protein ubiquitination.</text>
</comment>
<dbReference type="Gene3D" id="1.20.120.1750">
    <property type="match status" value="1"/>
</dbReference>
<evidence type="ECO:0000256" key="3">
    <source>
        <dbReference type="ARBA" id="ARBA00022723"/>
    </source>
</evidence>
<feature type="region of interest" description="Disordered" evidence="8">
    <location>
        <begin position="420"/>
        <end position="465"/>
    </location>
</feature>
<feature type="region of interest" description="Disordered" evidence="8">
    <location>
        <begin position="1"/>
        <end position="59"/>
    </location>
</feature>
<feature type="compositionally biased region" description="Polar residues" evidence="8">
    <location>
        <begin position="43"/>
        <end position="59"/>
    </location>
</feature>
<proteinExistence type="predicted"/>
<dbReference type="EMBL" id="PUHQ01000001">
    <property type="protein sequence ID" value="KAG0667657.1"/>
    <property type="molecule type" value="Genomic_DNA"/>
</dbReference>
<dbReference type="Gene3D" id="3.30.40.10">
    <property type="entry name" value="Zinc/RING finger domain, C3HC4 (zinc finger)"/>
    <property type="match status" value="1"/>
</dbReference>
<dbReference type="OrthoDB" id="2524982at2759"/>
<keyword evidence="7" id="KW-0862">Zinc</keyword>
<evidence type="ECO:0000256" key="4">
    <source>
        <dbReference type="ARBA" id="ARBA00022737"/>
    </source>
</evidence>
<evidence type="ECO:0000259" key="9">
    <source>
        <dbReference type="PROSITE" id="PS51873"/>
    </source>
</evidence>
<evidence type="ECO:0000256" key="1">
    <source>
        <dbReference type="ARBA" id="ARBA00004906"/>
    </source>
</evidence>
<evidence type="ECO:0000256" key="7">
    <source>
        <dbReference type="ARBA" id="ARBA00022833"/>
    </source>
</evidence>
<dbReference type="InterPro" id="IPR047544">
    <property type="entry name" value="RING-HC_RBR_RNF216"/>
</dbReference>
<dbReference type="InterPro" id="IPR044066">
    <property type="entry name" value="TRIAD_supradom"/>
</dbReference>
<dbReference type="SUPFAM" id="SSF57850">
    <property type="entry name" value="RING/U-box"/>
    <property type="match status" value="2"/>
</dbReference>
<dbReference type="GO" id="GO:0016740">
    <property type="term" value="F:transferase activity"/>
    <property type="evidence" value="ECO:0007669"/>
    <property type="project" value="UniProtKB-KW"/>
</dbReference>
<feature type="compositionally biased region" description="Basic and acidic residues" evidence="8">
    <location>
        <begin position="424"/>
        <end position="435"/>
    </location>
</feature>
<evidence type="ECO:0000313" key="11">
    <source>
        <dbReference type="Proteomes" id="UP000777482"/>
    </source>
</evidence>
<dbReference type="Proteomes" id="UP000777482">
    <property type="component" value="Unassembled WGS sequence"/>
</dbReference>
<dbReference type="PROSITE" id="PS51873">
    <property type="entry name" value="TRIAD"/>
    <property type="match status" value="1"/>
</dbReference>
<protein>
    <recommendedName>
        <fullName evidence="9">RING-type domain-containing protein</fullName>
    </recommendedName>
</protein>
<dbReference type="InterPro" id="IPR051628">
    <property type="entry name" value="LUBAC_E3_Ligases"/>
</dbReference>
<dbReference type="PANTHER" id="PTHR22770">
    <property type="entry name" value="UBIQUITIN CONJUGATING ENZYME 7 INTERACTING PROTEIN-RELATED"/>
    <property type="match status" value="1"/>
</dbReference>
<dbReference type="GO" id="GO:0008270">
    <property type="term" value="F:zinc ion binding"/>
    <property type="evidence" value="ECO:0007669"/>
    <property type="project" value="UniProtKB-KW"/>
</dbReference>
<evidence type="ECO:0000256" key="5">
    <source>
        <dbReference type="ARBA" id="ARBA00022771"/>
    </source>
</evidence>
<name>A0A9P7B964_RHOMI</name>
<evidence type="ECO:0000256" key="2">
    <source>
        <dbReference type="ARBA" id="ARBA00022679"/>
    </source>
</evidence>
<comment type="caution">
    <text evidence="10">The sequence shown here is derived from an EMBL/GenBank/DDBJ whole genome shotgun (WGS) entry which is preliminary data.</text>
</comment>
<dbReference type="Pfam" id="PF26200">
    <property type="entry name" value="Rcat_RNF216"/>
    <property type="match status" value="1"/>
</dbReference>
<keyword evidence="3" id="KW-0479">Metal-binding</keyword>
<reference evidence="10 11" key="1">
    <citation type="submission" date="2020-11" db="EMBL/GenBank/DDBJ databases">
        <title>Kefir isolates.</title>
        <authorList>
            <person name="Marcisauskas S."/>
            <person name="Kim Y."/>
            <person name="Blasche S."/>
        </authorList>
    </citation>
    <scope>NUCLEOTIDE SEQUENCE [LARGE SCALE GENOMIC DNA]</scope>
    <source>
        <strain evidence="10 11">KR</strain>
    </source>
</reference>
<keyword evidence="11" id="KW-1185">Reference proteome</keyword>
<dbReference type="SMART" id="SM00647">
    <property type="entry name" value="IBR"/>
    <property type="match status" value="2"/>
</dbReference>
<evidence type="ECO:0000256" key="8">
    <source>
        <dbReference type="SAM" id="MobiDB-lite"/>
    </source>
</evidence>
<dbReference type="CDD" id="cd20336">
    <property type="entry name" value="Rcat_RBR"/>
    <property type="match status" value="1"/>
</dbReference>
<dbReference type="InterPro" id="IPR013083">
    <property type="entry name" value="Znf_RING/FYVE/PHD"/>
</dbReference>
<keyword evidence="6" id="KW-0833">Ubl conjugation pathway</keyword>
<evidence type="ECO:0000313" key="10">
    <source>
        <dbReference type="EMBL" id="KAG0667657.1"/>
    </source>
</evidence>
<feature type="compositionally biased region" description="Pro residues" evidence="8">
    <location>
        <begin position="18"/>
        <end position="27"/>
    </location>
</feature>
<feature type="region of interest" description="Disordered" evidence="8">
    <location>
        <begin position="499"/>
        <end position="564"/>
    </location>
</feature>
<gene>
    <name evidence="10" type="ORF">C6P46_000194</name>
</gene>
<feature type="domain" description="RING-type" evidence="9">
    <location>
        <begin position="145"/>
        <end position="354"/>
    </location>
</feature>
<dbReference type="AlphaFoldDB" id="A0A9P7B964"/>